<dbReference type="OrthoDB" id="10261878at2759"/>
<evidence type="ECO:0000313" key="6">
    <source>
        <dbReference type="Proteomes" id="UP001085076"/>
    </source>
</evidence>
<keyword evidence="2" id="KW-0479">Metal-binding</keyword>
<keyword evidence="3" id="KW-0378">Hydrolase</keyword>
<evidence type="ECO:0000256" key="1">
    <source>
        <dbReference type="ARBA" id="ARBA00022670"/>
    </source>
</evidence>
<evidence type="ECO:0000256" key="3">
    <source>
        <dbReference type="ARBA" id="ARBA00022801"/>
    </source>
</evidence>
<dbReference type="AlphaFoldDB" id="A0A9D5C1D9"/>
<protein>
    <submittedName>
        <fullName evidence="5">Uncharacterized protein</fullName>
    </submittedName>
</protein>
<dbReference type="InterPro" id="IPR052433">
    <property type="entry name" value="X-Pro_dipept-like"/>
</dbReference>
<dbReference type="EMBL" id="JAGGNH010000008">
    <property type="protein sequence ID" value="KAJ0964634.1"/>
    <property type="molecule type" value="Genomic_DNA"/>
</dbReference>
<reference evidence="5" key="2">
    <citation type="journal article" date="2022" name="Hortic Res">
        <title>The genome of Dioscorea zingiberensis sheds light on the biosynthesis, origin and evolution of the medicinally important diosgenin saponins.</title>
        <authorList>
            <person name="Li Y."/>
            <person name="Tan C."/>
            <person name="Li Z."/>
            <person name="Guo J."/>
            <person name="Li S."/>
            <person name="Chen X."/>
            <person name="Wang C."/>
            <person name="Dai X."/>
            <person name="Yang H."/>
            <person name="Song W."/>
            <person name="Hou L."/>
            <person name="Xu J."/>
            <person name="Tong Z."/>
            <person name="Xu A."/>
            <person name="Yuan X."/>
            <person name="Wang W."/>
            <person name="Yang Q."/>
            <person name="Chen L."/>
            <person name="Sun Z."/>
            <person name="Wang K."/>
            <person name="Pan B."/>
            <person name="Chen J."/>
            <person name="Bao Y."/>
            <person name="Liu F."/>
            <person name="Qi X."/>
            <person name="Gang D.R."/>
            <person name="Wen J."/>
            <person name="Li J."/>
        </authorList>
    </citation>
    <scope>NUCLEOTIDE SEQUENCE</scope>
    <source>
        <strain evidence="5">Dzin_1.0</strain>
    </source>
</reference>
<gene>
    <name evidence="5" type="ORF">J5N97_025772</name>
</gene>
<dbReference type="Proteomes" id="UP001085076">
    <property type="component" value="Miscellaneous, Linkage group lg08"/>
</dbReference>
<keyword evidence="6" id="KW-1185">Reference proteome</keyword>
<evidence type="ECO:0000256" key="4">
    <source>
        <dbReference type="ARBA" id="ARBA00023049"/>
    </source>
</evidence>
<dbReference type="GO" id="GO:0008237">
    <property type="term" value="F:metallopeptidase activity"/>
    <property type="evidence" value="ECO:0007669"/>
    <property type="project" value="UniProtKB-KW"/>
</dbReference>
<evidence type="ECO:0000313" key="5">
    <source>
        <dbReference type="EMBL" id="KAJ0964634.1"/>
    </source>
</evidence>
<name>A0A9D5C1D9_9LILI</name>
<dbReference type="InterPro" id="IPR036005">
    <property type="entry name" value="Creatinase/aminopeptidase-like"/>
</dbReference>
<reference evidence="5" key="1">
    <citation type="submission" date="2021-03" db="EMBL/GenBank/DDBJ databases">
        <authorList>
            <person name="Li Z."/>
            <person name="Yang C."/>
        </authorList>
    </citation>
    <scope>NUCLEOTIDE SEQUENCE</scope>
    <source>
        <strain evidence="5">Dzin_1.0</strain>
        <tissue evidence="5">Leaf</tissue>
    </source>
</reference>
<keyword evidence="1" id="KW-0645">Protease</keyword>
<comment type="caution">
    <text evidence="5">The sequence shown here is derived from an EMBL/GenBank/DDBJ whole genome shotgun (WGS) entry which is preliminary data.</text>
</comment>
<evidence type="ECO:0000256" key="2">
    <source>
        <dbReference type="ARBA" id="ARBA00022723"/>
    </source>
</evidence>
<dbReference type="GO" id="GO:0046872">
    <property type="term" value="F:metal ion binding"/>
    <property type="evidence" value="ECO:0007669"/>
    <property type="project" value="UniProtKB-KW"/>
</dbReference>
<dbReference type="GO" id="GO:0006508">
    <property type="term" value="P:proteolysis"/>
    <property type="evidence" value="ECO:0007669"/>
    <property type="project" value="UniProtKB-KW"/>
</dbReference>
<dbReference type="PANTHER" id="PTHR48480">
    <property type="match status" value="1"/>
</dbReference>
<dbReference type="PANTHER" id="PTHR48480:SF2">
    <property type="entry name" value="PEPTIDASE D"/>
    <property type="match status" value="1"/>
</dbReference>
<sequence>MLGKAISKSSKAVLKAHNAVISEMRPGVITVEPGCYFIDALLSPASEAPDTSGFFNQKELVKYKDFGSVRIESDVVWPSLS</sequence>
<organism evidence="5 6">
    <name type="scientific">Dioscorea zingiberensis</name>
    <dbReference type="NCBI Taxonomy" id="325984"/>
    <lineage>
        <taxon>Eukaryota</taxon>
        <taxon>Viridiplantae</taxon>
        <taxon>Streptophyta</taxon>
        <taxon>Embryophyta</taxon>
        <taxon>Tracheophyta</taxon>
        <taxon>Spermatophyta</taxon>
        <taxon>Magnoliopsida</taxon>
        <taxon>Liliopsida</taxon>
        <taxon>Dioscoreales</taxon>
        <taxon>Dioscoreaceae</taxon>
        <taxon>Dioscorea</taxon>
    </lineage>
</organism>
<proteinExistence type="predicted"/>
<keyword evidence="4" id="KW-0482">Metalloprotease</keyword>
<dbReference type="Gene3D" id="3.90.230.10">
    <property type="entry name" value="Creatinase/methionine aminopeptidase superfamily"/>
    <property type="match status" value="1"/>
</dbReference>
<accession>A0A9D5C1D9</accession>